<dbReference type="HOGENOM" id="CLU_1023480_0_0_1"/>
<evidence type="ECO:0000313" key="3">
    <source>
        <dbReference type="Proteomes" id="UP000007148"/>
    </source>
</evidence>
<dbReference type="AlphaFoldDB" id="G4TR89"/>
<dbReference type="InParanoid" id="G4TR89"/>
<protein>
    <recommendedName>
        <fullName evidence="4">F-box domain-containing protein</fullName>
    </recommendedName>
</protein>
<comment type="caution">
    <text evidence="2">The sequence shown here is derived from an EMBL/GenBank/DDBJ whole genome shotgun (WGS) entry which is preliminary data.</text>
</comment>
<dbReference type="Gene3D" id="1.20.1280.50">
    <property type="match status" value="1"/>
</dbReference>
<feature type="region of interest" description="Disordered" evidence="1">
    <location>
        <begin position="250"/>
        <end position="272"/>
    </location>
</feature>
<accession>G4TR89</accession>
<feature type="compositionally biased region" description="Basic residues" evidence="1">
    <location>
        <begin position="259"/>
        <end position="272"/>
    </location>
</feature>
<sequence>MASYCDSNSSASPSMLMLPIETRLHIFRMASYESHYEESLGAKSRRLTTSLRISRVCRQWRTEVLGDPHMWRDLFIDLWAPRHALVHFWEFILNRVKMPNVNVHIQALSDWAKDGTMMADHLRLCAQPLKLIRNIGTLQLDIAGRHACHLGGFFGIYDRTFYNLTIRCFGSLQSISTPNARPLAAPLEALLRRNKIRQLTLRGAGPLGLPEDLVCQKLYRLDVRDSGEDLSDERIKRAFPCLDSYRIHNDGEMRESRSKCKSKQSSKSSRHR</sequence>
<evidence type="ECO:0000313" key="2">
    <source>
        <dbReference type="EMBL" id="CCA73832.1"/>
    </source>
</evidence>
<name>G4TR89_SERID</name>
<dbReference type="InterPro" id="IPR036047">
    <property type="entry name" value="F-box-like_dom_sf"/>
</dbReference>
<keyword evidence="3" id="KW-1185">Reference proteome</keyword>
<evidence type="ECO:0000256" key="1">
    <source>
        <dbReference type="SAM" id="MobiDB-lite"/>
    </source>
</evidence>
<dbReference type="Proteomes" id="UP000007148">
    <property type="component" value="Unassembled WGS sequence"/>
</dbReference>
<evidence type="ECO:0008006" key="4">
    <source>
        <dbReference type="Google" id="ProtNLM"/>
    </source>
</evidence>
<proteinExistence type="predicted"/>
<organism evidence="2 3">
    <name type="scientific">Serendipita indica (strain DSM 11827)</name>
    <name type="common">Root endophyte fungus</name>
    <name type="synonym">Piriformospora indica</name>
    <dbReference type="NCBI Taxonomy" id="1109443"/>
    <lineage>
        <taxon>Eukaryota</taxon>
        <taxon>Fungi</taxon>
        <taxon>Dikarya</taxon>
        <taxon>Basidiomycota</taxon>
        <taxon>Agaricomycotina</taxon>
        <taxon>Agaricomycetes</taxon>
        <taxon>Sebacinales</taxon>
        <taxon>Serendipitaceae</taxon>
        <taxon>Serendipita</taxon>
    </lineage>
</organism>
<dbReference type="SUPFAM" id="SSF81383">
    <property type="entry name" value="F-box domain"/>
    <property type="match status" value="1"/>
</dbReference>
<gene>
    <name evidence="2" type="ORF">PIIN_07786</name>
</gene>
<dbReference type="EMBL" id="CAFZ01000256">
    <property type="protein sequence ID" value="CCA73832.1"/>
    <property type="molecule type" value="Genomic_DNA"/>
</dbReference>
<reference evidence="2 3" key="1">
    <citation type="journal article" date="2011" name="PLoS Pathog.">
        <title>Endophytic Life Strategies Decoded by Genome and Transcriptome Analyses of the Mutualistic Root Symbiont Piriformospora indica.</title>
        <authorList>
            <person name="Zuccaro A."/>
            <person name="Lahrmann U."/>
            <person name="Guldener U."/>
            <person name="Langen G."/>
            <person name="Pfiffi S."/>
            <person name="Biedenkopf D."/>
            <person name="Wong P."/>
            <person name="Samans B."/>
            <person name="Grimm C."/>
            <person name="Basiewicz M."/>
            <person name="Murat C."/>
            <person name="Martin F."/>
            <person name="Kogel K.H."/>
        </authorList>
    </citation>
    <scope>NUCLEOTIDE SEQUENCE [LARGE SCALE GENOMIC DNA]</scope>
    <source>
        <strain evidence="2 3">DSM 11827</strain>
    </source>
</reference>